<evidence type="ECO:0000313" key="1">
    <source>
        <dbReference type="EMBL" id="ABR49467.1"/>
    </source>
</evidence>
<dbReference type="Proteomes" id="UP000001572">
    <property type="component" value="Chromosome"/>
</dbReference>
<organism evidence="1 2">
    <name type="scientific">Alkaliphilus metalliredigens (strain QYMF)</name>
    <dbReference type="NCBI Taxonomy" id="293826"/>
    <lineage>
        <taxon>Bacteria</taxon>
        <taxon>Bacillati</taxon>
        <taxon>Bacillota</taxon>
        <taxon>Clostridia</taxon>
        <taxon>Peptostreptococcales</taxon>
        <taxon>Natronincolaceae</taxon>
        <taxon>Alkaliphilus</taxon>
    </lineage>
</organism>
<dbReference type="KEGG" id="amt:Amet_3339"/>
<dbReference type="AlphaFoldDB" id="A6TTE9"/>
<dbReference type="eggNOG" id="COG2124">
    <property type="taxonomic scope" value="Bacteria"/>
</dbReference>
<protein>
    <submittedName>
        <fullName evidence="1">Cytochrome P450 family protein</fullName>
    </submittedName>
</protein>
<gene>
    <name evidence="1" type="ordered locus">Amet_3339</name>
</gene>
<dbReference type="STRING" id="293826.Amet_3339"/>
<sequence>MRDGYLFIKKKAEQNQTDLFETSLLDQNIVFMSGEEAVKIFYDPEV</sequence>
<accession>A6TTE9</accession>
<keyword evidence="2" id="KW-1185">Reference proteome</keyword>
<dbReference type="HOGENOM" id="CLU_3179367_0_0_9"/>
<dbReference type="EMBL" id="CP000724">
    <property type="protein sequence ID" value="ABR49467.1"/>
    <property type="molecule type" value="Genomic_DNA"/>
</dbReference>
<reference evidence="2" key="1">
    <citation type="journal article" date="2016" name="Genome Announc.">
        <title>Complete genome sequence of Alkaliphilus metalliredigens strain QYMF, an alkaliphilic and metal-reducing bacterium isolated from borax-contaminated leachate ponds.</title>
        <authorList>
            <person name="Hwang C."/>
            <person name="Copeland A."/>
            <person name="Lucas S."/>
            <person name="Lapidus A."/>
            <person name="Barry K."/>
            <person name="Detter J.C."/>
            <person name="Glavina Del Rio T."/>
            <person name="Hammon N."/>
            <person name="Israni S."/>
            <person name="Dalin E."/>
            <person name="Tice H."/>
            <person name="Pitluck S."/>
            <person name="Chertkov O."/>
            <person name="Brettin T."/>
            <person name="Bruce D."/>
            <person name="Han C."/>
            <person name="Schmutz J."/>
            <person name="Larimer F."/>
            <person name="Land M.L."/>
            <person name="Hauser L."/>
            <person name="Kyrpides N."/>
            <person name="Mikhailova N."/>
            <person name="Ye Q."/>
            <person name="Zhou J."/>
            <person name="Richardson P."/>
            <person name="Fields M.W."/>
        </authorList>
    </citation>
    <scope>NUCLEOTIDE SEQUENCE [LARGE SCALE GENOMIC DNA]</scope>
    <source>
        <strain evidence="2">QYMF</strain>
    </source>
</reference>
<evidence type="ECO:0000313" key="2">
    <source>
        <dbReference type="Proteomes" id="UP000001572"/>
    </source>
</evidence>
<proteinExistence type="predicted"/>
<name>A6TTE9_ALKMQ</name>